<dbReference type="PANTHER" id="PTHR42770">
    <property type="entry name" value="AMINO ACID TRANSPORTER-RELATED"/>
    <property type="match status" value="1"/>
</dbReference>
<evidence type="ECO:0000256" key="3">
    <source>
        <dbReference type="ARBA" id="ARBA00022692"/>
    </source>
</evidence>
<evidence type="ECO:0000256" key="6">
    <source>
        <dbReference type="SAM" id="Phobius"/>
    </source>
</evidence>
<organism evidence="7">
    <name type="scientific">Paenarthrobacter nicotinovorans</name>
    <name type="common">Arthrobacter nicotinovorans</name>
    <dbReference type="NCBI Taxonomy" id="29320"/>
    <lineage>
        <taxon>Bacteria</taxon>
        <taxon>Bacillati</taxon>
        <taxon>Actinomycetota</taxon>
        <taxon>Actinomycetes</taxon>
        <taxon>Micrococcales</taxon>
        <taxon>Micrococcaceae</taxon>
        <taxon>Paenarthrobacter</taxon>
    </lineage>
</organism>
<dbReference type="Pfam" id="PF13520">
    <property type="entry name" value="AA_permease_2"/>
    <property type="match status" value="1"/>
</dbReference>
<dbReference type="InterPro" id="IPR002293">
    <property type="entry name" value="AA/rel_permease1"/>
</dbReference>
<feature type="transmembrane region" description="Helical" evidence="6">
    <location>
        <begin position="39"/>
        <end position="63"/>
    </location>
</feature>
<dbReference type="GO" id="GO:0016020">
    <property type="term" value="C:membrane"/>
    <property type="evidence" value="ECO:0007669"/>
    <property type="project" value="UniProtKB-SubCell"/>
</dbReference>
<evidence type="ECO:0000256" key="4">
    <source>
        <dbReference type="ARBA" id="ARBA00022989"/>
    </source>
</evidence>
<evidence type="ECO:0000256" key="1">
    <source>
        <dbReference type="ARBA" id="ARBA00004651"/>
    </source>
</evidence>
<feature type="transmembrane region" description="Helical" evidence="6">
    <location>
        <begin position="69"/>
        <end position="90"/>
    </location>
</feature>
<dbReference type="AlphaFoldDB" id="Q8GAI0"/>
<geneLocation type="plasmid" evidence="7">
    <name>pAO1</name>
</geneLocation>
<dbReference type="EMBL" id="AJ507836">
    <property type="protein sequence ID" value="CAD47924.1"/>
    <property type="molecule type" value="Genomic_DNA"/>
</dbReference>
<dbReference type="Gene3D" id="1.20.1740.10">
    <property type="entry name" value="Amino acid/polyamine transporter I"/>
    <property type="match status" value="1"/>
</dbReference>
<feature type="transmembrane region" description="Helical" evidence="6">
    <location>
        <begin position="182"/>
        <end position="202"/>
    </location>
</feature>
<keyword evidence="3 6" id="KW-0812">Transmembrane</keyword>
<feature type="transmembrane region" description="Helical" evidence="6">
    <location>
        <begin position="356"/>
        <end position="378"/>
    </location>
</feature>
<proteinExistence type="predicted"/>
<dbReference type="PIRSF" id="PIRSF006060">
    <property type="entry name" value="AA_transporter"/>
    <property type="match status" value="1"/>
</dbReference>
<protein>
    <submittedName>
        <fullName evidence="7">Putative amino acid permease</fullName>
    </submittedName>
</protein>
<reference evidence="7" key="1">
    <citation type="journal article" date="2003" name="J. Bacteriol.">
        <title>Sequence of the 165-kilobase catabolic plasmid pAO1 from Arthrobacter nicotinovorans and identification of a pAO1-dependent nicotine uptake system.</title>
        <authorList>
            <person name="Igloi G.L."/>
            <person name="Brandsch R."/>
        </authorList>
    </citation>
    <scope>NUCLEOTIDE SEQUENCE [LARGE SCALE GENOMIC DNA]</scope>
    <source>
        <strain evidence="7">ATCC 49919</strain>
        <plasmid evidence="7">pAO1</plasmid>
    </source>
</reference>
<feature type="transmembrane region" description="Helical" evidence="6">
    <location>
        <begin position="256"/>
        <end position="280"/>
    </location>
</feature>
<feature type="transmembrane region" description="Helical" evidence="6">
    <location>
        <begin position="300"/>
        <end position="325"/>
    </location>
</feature>
<dbReference type="InterPro" id="IPR050367">
    <property type="entry name" value="APC_superfamily"/>
</dbReference>
<dbReference type="PANTHER" id="PTHR42770:SF7">
    <property type="entry name" value="MEMBRANE PROTEIN"/>
    <property type="match status" value="1"/>
</dbReference>
<dbReference type="GeneID" id="84020271"/>
<feature type="transmembrane region" description="Helical" evidence="6">
    <location>
        <begin position="157"/>
        <end position="175"/>
    </location>
</feature>
<sequence>MQSSSSDITGTSADGGQAPPPQDIAHADLQLGHLTGPQVMGLSISSFIPAVGLSAVPAFLAAYTGRSSWLAMAASVVAFTIIGLFVTAFARRFIGTGSLYSYIRHVFGSWSPLVIAAAMVPGYIVVVMVLVVSLGLYVGSFLMSVGVSSAAGPEIQLVIYVLAALIAMGIAYRGLDVSVRSSVILTVVSVPVMLVITVATAFGGNVDLASQLSLSDFTFNSFLQGLAIGSTFFIGFESSAALGAETRNPTRAIPRAIMVIPVVLGMAFLAATVIQVPTLVDSADQLALGVSPNAVLAEAAGVGFLSNISDLVLAAAVFASLIGFFNYGSRVVVSAASDGLLPSALTKVSKRYKSPLAAIAFLGVPSLVGPPVMLWLTSSTPLEIYGYIATLLVYFWVIPYFLICIGGAVLLNRLSPRKSVLVNIGAALASATVLWLYVNGILYPAPGPLSALPYVMIGTVAVFLVGFVASVRSKRRTSISA</sequence>
<feature type="transmembrane region" description="Helical" evidence="6">
    <location>
        <begin position="110"/>
        <end position="137"/>
    </location>
</feature>
<feature type="transmembrane region" description="Helical" evidence="6">
    <location>
        <begin position="222"/>
        <end position="244"/>
    </location>
</feature>
<reference evidence="7" key="2">
    <citation type="journal article" date="2013" name="J. Mol. Evol.">
        <title>pAO1 of Arthrobacter nicotinovorans and the spread of catabolic traits by horizontal gene transfer in gram-positive soil bacteria.</title>
        <authorList>
            <person name="Mihasan M."/>
            <person name="Brandsch R."/>
        </authorList>
    </citation>
    <scope>NUCLEOTIDE SEQUENCE [LARGE SCALE GENOMIC DNA]</scope>
    <source>
        <strain evidence="7">ATCC 49919</strain>
        <plasmid evidence="7">pAO1</plasmid>
    </source>
</reference>
<keyword evidence="2" id="KW-1003">Cell membrane</keyword>
<keyword evidence="4 6" id="KW-1133">Transmembrane helix</keyword>
<evidence type="ECO:0000313" key="7">
    <source>
        <dbReference type="EMBL" id="CAD47924.1"/>
    </source>
</evidence>
<feature type="transmembrane region" description="Helical" evidence="6">
    <location>
        <begin position="450"/>
        <end position="471"/>
    </location>
</feature>
<feature type="transmembrane region" description="Helical" evidence="6">
    <location>
        <begin position="384"/>
        <end position="411"/>
    </location>
</feature>
<keyword evidence="5 6" id="KW-0472">Membrane</keyword>
<dbReference type="RefSeq" id="WP_016359435.1">
    <property type="nucleotide sequence ID" value="NC_021229.1"/>
</dbReference>
<comment type="subcellular location">
    <subcellularLocation>
        <location evidence="1">Cell membrane</location>
        <topology evidence="1">Multi-pass membrane protein</topology>
    </subcellularLocation>
</comment>
<feature type="transmembrane region" description="Helical" evidence="6">
    <location>
        <begin position="420"/>
        <end position="438"/>
    </location>
</feature>
<evidence type="ECO:0000256" key="5">
    <source>
        <dbReference type="ARBA" id="ARBA00023136"/>
    </source>
</evidence>
<keyword evidence="7" id="KW-0614">Plasmid</keyword>
<evidence type="ECO:0000256" key="2">
    <source>
        <dbReference type="ARBA" id="ARBA00022475"/>
    </source>
</evidence>
<accession>Q8GAI0</accession>
<dbReference type="GO" id="GO:0055085">
    <property type="term" value="P:transmembrane transport"/>
    <property type="evidence" value="ECO:0007669"/>
    <property type="project" value="InterPro"/>
</dbReference>
<name>Q8GAI0_PAENI</name>